<dbReference type="Proteomes" id="UP000714618">
    <property type="component" value="Unassembled WGS sequence"/>
</dbReference>
<dbReference type="InterPro" id="IPR013087">
    <property type="entry name" value="Znf_C2H2_type"/>
</dbReference>
<proteinExistence type="predicted"/>
<evidence type="ECO:0000259" key="3">
    <source>
        <dbReference type="PROSITE" id="PS50157"/>
    </source>
</evidence>
<name>A0A9N8PHB8_9PEZI</name>
<dbReference type="OrthoDB" id="3921286at2759"/>
<evidence type="ECO:0000313" key="5">
    <source>
        <dbReference type="Proteomes" id="UP000714618"/>
    </source>
</evidence>
<accession>A0A9N8PHB8</accession>
<keyword evidence="1" id="KW-0863">Zinc-finger</keyword>
<dbReference type="PROSITE" id="PS00028">
    <property type="entry name" value="ZINC_FINGER_C2H2_1"/>
    <property type="match status" value="1"/>
</dbReference>
<organism evidence="4 5">
    <name type="scientific">Aureobasidium mustum</name>
    <dbReference type="NCBI Taxonomy" id="2773714"/>
    <lineage>
        <taxon>Eukaryota</taxon>
        <taxon>Fungi</taxon>
        <taxon>Dikarya</taxon>
        <taxon>Ascomycota</taxon>
        <taxon>Pezizomycotina</taxon>
        <taxon>Dothideomycetes</taxon>
        <taxon>Dothideomycetidae</taxon>
        <taxon>Dothideales</taxon>
        <taxon>Saccotheciaceae</taxon>
        <taxon>Aureobasidium</taxon>
    </lineage>
</organism>
<dbReference type="AlphaFoldDB" id="A0A9N8PHB8"/>
<keyword evidence="1" id="KW-0862">Zinc</keyword>
<feature type="domain" description="C2H2-type" evidence="3">
    <location>
        <begin position="142"/>
        <end position="170"/>
    </location>
</feature>
<evidence type="ECO:0000313" key="4">
    <source>
        <dbReference type="EMBL" id="CAD0094649.1"/>
    </source>
</evidence>
<dbReference type="Gene3D" id="3.30.160.60">
    <property type="entry name" value="Classic Zinc Finger"/>
    <property type="match status" value="1"/>
</dbReference>
<comment type="caution">
    <text evidence="4">The sequence shown here is derived from an EMBL/GenBank/DDBJ whole genome shotgun (WGS) entry which is preliminary data.</text>
</comment>
<dbReference type="EMBL" id="CAIJEO010000006">
    <property type="protein sequence ID" value="CAD0094649.1"/>
    <property type="molecule type" value="Genomic_DNA"/>
</dbReference>
<keyword evidence="1" id="KW-0479">Metal-binding</keyword>
<evidence type="ECO:0000256" key="1">
    <source>
        <dbReference type="PROSITE-ProRule" id="PRU00042"/>
    </source>
</evidence>
<sequence length="183" mass="19357">MSQQSQPSEADGSPEVNEEELANLLTAYISTPAPAPVMGTFDGQPIELTDESKAYMADAAAQAGLWLTVKGSRKQHYMTFAPPEDGSNMVHIAKTPPETPPREPSPTPVPPPSEPLSAPARVSASSTTGNSHTGAGIRKRPHKCTHCKSTFSTAARLTVHIQDYHSDKLASSAALVTNQAAQN</sequence>
<feature type="compositionally biased region" description="Pro residues" evidence="2">
    <location>
        <begin position="97"/>
        <end position="114"/>
    </location>
</feature>
<dbReference type="SUPFAM" id="SSF57667">
    <property type="entry name" value="beta-beta-alpha zinc fingers"/>
    <property type="match status" value="1"/>
</dbReference>
<dbReference type="PROSITE" id="PS50157">
    <property type="entry name" value="ZINC_FINGER_C2H2_2"/>
    <property type="match status" value="1"/>
</dbReference>
<gene>
    <name evidence="4" type="ORF">AWRI4233_LOCUS4804</name>
</gene>
<keyword evidence="5" id="KW-1185">Reference proteome</keyword>
<dbReference type="InterPro" id="IPR036236">
    <property type="entry name" value="Znf_C2H2_sf"/>
</dbReference>
<protein>
    <recommendedName>
        <fullName evidence="3">C2H2-type domain-containing protein</fullName>
    </recommendedName>
</protein>
<evidence type="ECO:0000256" key="2">
    <source>
        <dbReference type="SAM" id="MobiDB-lite"/>
    </source>
</evidence>
<feature type="compositionally biased region" description="Polar residues" evidence="2">
    <location>
        <begin position="123"/>
        <end position="133"/>
    </location>
</feature>
<feature type="region of interest" description="Disordered" evidence="2">
    <location>
        <begin position="80"/>
        <end position="142"/>
    </location>
</feature>
<dbReference type="GO" id="GO:0008270">
    <property type="term" value="F:zinc ion binding"/>
    <property type="evidence" value="ECO:0007669"/>
    <property type="project" value="UniProtKB-KW"/>
</dbReference>
<reference evidence="4" key="1">
    <citation type="submission" date="2020-06" db="EMBL/GenBank/DDBJ databases">
        <authorList>
            <person name="Onetto C."/>
        </authorList>
    </citation>
    <scope>NUCLEOTIDE SEQUENCE</scope>
</reference>